<comment type="similarity">
    <text evidence="4">Belongs to the R-transferase family. Bpt subfamily.</text>
</comment>
<proteinExistence type="inferred from homology"/>
<dbReference type="GO" id="GO:0008914">
    <property type="term" value="F:leucyl-tRNA--protein transferase activity"/>
    <property type="evidence" value="ECO:0007669"/>
    <property type="project" value="UniProtKB-UniRule"/>
</dbReference>
<dbReference type="InterPro" id="IPR007471">
    <property type="entry name" value="N-end_Aminoacyl_Trfase_N"/>
</dbReference>
<evidence type="ECO:0000313" key="8">
    <source>
        <dbReference type="Proteomes" id="UP000298774"/>
    </source>
</evidence>
<dbReference type="GO" id="GO:0071596">
    <property type="term" value="P:ubiquitin-dependent protein catabolic process via the N-end rule pathway"/>
    <property type="evidence" value="ECO:0007669"/>
    <property type="project" value="InterPro"/>
</dbReference>
<sequence>MSVIQPQLRPLQQFFRSGPMPCPYLPGRVERKLFTRLLGPYSAEVNSTLSRAGFRRSHDIVYRPVCPNCQACVPVRIPVGAFAPTRSQKRVRRANGDLTLAEAPAAATTEQYRLFSLYQNSRHGESDMARMAMADFAAMIDEGRADTSLFEARDAEGRLVGCMLTDRLTDGYSAVYSFYDPRQDRRSLGSFMILSLLERAQADGLPYVYLGYWIAQSRKMAYKAKFRPWKRWAATAGSPCQTIRKTDGPHAGLPEIGDYWGNHV</sequence>
<dbReference type="AlphaFoldDB" id="A0A4D8R074"/>
<dbReference type="PANTHER" id="PTHR21367">
    <property type="entry name" value="ARGININE-TRNA-PROTEIN TRANSFERASE 1"/>
    <property type="match status" value="1"/>
</dbReference>
<comment type="subcellular location">
    <subcellularLocation>
        <location evidence="4">Cytoplasm</location>
    </subcellularLocation>
</comment>
<dbReference type="InterPro" id="IPR030700">
    <property type="entry name" value="N-end_Aminoacyl_Trfase"/>
</dbReference>
<dbReference type="EMBL" id="CP032340">
    <property type="protein sequence ID" value="QCO10882.1"/>
    <property type="molecule type" value="Genomic_DNA"/>
</dbReference>
<dbReference type="NCBIfam" id="NF002342">
    <property type="entry name" value="PRK01305.1-3"/>
    <property type="match status" value="1"/>
</dbReference>
<dbReference type="PIRSF" id="PIRSF037208">
    <property type="entry name" value="ATE_pro_prd"/>
    <property type="match status" value="1"/>
</dbReference>
<dbReference type="InterPro" id="IPR007472">
    <property type="entry name" value="N-end_Aminoacyl_Trfase_C"/>
</dbReference>
<dbReference type="HAMAP" id="MF_00689">
    <property type="entry name" value="Bpt"/>
    <property type="match status" value="1"/>
</dbReference>
<dbReference type="Proteomes" id="UP000298774">
    <property type="component" value="Plasmid p1"/>
</dbReference>
<dbReference type="GO" id="GO:0004057">
    <property type="term" value="F:arginyl-tRNA--protein transferase activity"/>
    <property type="evidence" value="ECO:0007669"/>
    <property type="project" value="InterPro"/>
</dbReference>
<keyword evidence="3 4" id="KW-0012">Acyltransferase</keyword>
<keyword evidence="1 4" id="KW-0963">Cytoplasm</keyword>
<dbReference type="RefSeq" id="WP_137165220.1">
    <property type="nucleotide sequence ID" value="NZ_CP032340.1"/>
</dbReference>
<dbReference type="EC" id="2.3.2.29" evidence="4"/>
<dbReference type="Pfam" id="PF04376">
    <property type="entry name" value="ATE_N"/>
    <property type="match status" value="1"/>
</dbReference>
<dbReference type="NCBIfam" id="NF002346">
    <property type="entry name" value="PRK01305.2-3"/>
    <property type="match status" value="1"/>
</dbReference>
<dbReference type="PANTHER" id="PTHR21367:SF1">
    <property type="entry name" value="ARGINYL-TRNA--PROTEIN TRANSFERASE 1"/>
    <property type="match status" value="1"/>
</dbReference>
<dbReference type="InterPro" id="IPR016181">
    <property type="entry name" value="Acyl_CoA_acyltransferase"/>
</dbReference>
<dbReference type="Pfam" id="PF04377">
    <property type="entry name" value="ATE_C"/>
    <property type="match status" value="1"/>
</dbReference>
<name>A0A4D8R074_AZOBR</name>
<gene>
    <name evidence="4" type="primary">bpt</name>
    <name evidence="7" type="ORF">D3868_17680</name>
</gene>
<feature type="domain" description="N-end rule aminoacyl transferase C-terminal" evidence="6">
    <location>
        <begin position="110"/>
        <end position="230"/>
    </location>
</feature>
<evidence type="ECO:0000259" key="5">
    <source>
        <dbReference type="Pfam" id="PF04376"/>
    </source>
</evidence>
<feature type="domain" description="N-end aminoacyl transferase N-terminal" evidence="5">
    <location>
        <begin position="21"/>
        <end position="90"/>
    </location>
</feature>
<comment type="function">
    <text evidence="4">Functions in the N-end rule pathway of protein degradation where it conjugates Leu from its aminoacyl-tRNA to the N-termini of proteins containing an N-terminal aspartate or glutamate.</text>
</comment>
<keyword evidence="2 4" id="KW-0808">Transferase</keyword>
<evidence type="ECO:0000256" key="1">
    <source>
        <dbReference type="ARBA" id="ARBA00022490"/>
    </source>
</evidence>
<protein>
    <recommendedName>
        <fullName evidence="4">Aspartate/glutamate leucyltransferase</fullName>
        <ecNumber evidence="4">2.3.2.29</ecNumber>
    </recommendedName>
</protein>
<evidence type="ECO:0000259" key="6">
    <source>
        <dbReference type="Pfam" id="PF04377"/>
    </source>
</evidence>
<dbReference type="InterPro" id="IPR017138">
    <property type="entry name" value="Asp_Glu_LeuTrfase"/>
</dbReference>
<geneLocation type="plasmid" evidence="7 8">
    <name>p1</name>
</geneLocation>
<evidence type="ECO:0000256" key="2">
    <source>
        <dbReference type="ARBA" id="ARBA00022679"/>
    </source>
</evidence>
<accession>A0A4D8R074</accession>
<evidence type="ECO:0000256" key="4">
    <source>
        <dbReference type="HAMAP-Rule" id="MF_00689"/>
    </source>
</evidence>
<comment type="catalytic activity">
    <reaction evidence="4">
        <text>N-terminal L-aspartyl-[protein] + L-leucyl-tRNA(Leu) = N-terminal L-leucyl-L-aspartyl-[protein] + tRNA(Leu) + H(+)</text>
        <dbReference type="Rhea" id="RHEA:50420"/>
        <dbReference type="Rhea" id="RHEA-COMP:9613"/>
        <dbReference type="Rhea" id="RHEA-COMP:9622"/>
        <dbReference type="Rhea" id="RHEA-COMP:12669"/>
        <dbReference type="Rhea" id="RHEA-COMP:12674"/>
        <dbReference type="ChEBI" id="CHEBI:15378"/>
        <dbReference type="ChEBI" id="CHEBI:64720"/>
        <dbReference type="ChEBI" id="CHEBI:78442"/>
        <dbReference type="ChEBI" id="CHEBI:78494"/>
        <dbReference type="ChEBI" id="CHEBI:133042"/>
        <dbReference type="EC" id="2.3.2.29"/>
    </reaction>
</comment>
<dbReference type="SUPFAM" id="SSF55729">
    <property type="entry name" value="Acyl-CoA N-acyltransferases (Nat)"/>
    <property type="match status" value="1"/>
</dbReference>
<dbReference type="NCBIfam" id="NF002343">
    <property type="entry name" value="PRK01305.1-4"/>
    <property type="match status" value="1"/>
</dbReference>
<evidence type="ECO:0000313" key="7">
    <source>
        <dbReference type="EMBL" id="QCO10882.1"/>
    </source>
</evidence>
<comment type="catalytic activity">
    <reaction evidence="4">
        <text>N-terminal L-glutamyl-[protein] + L-leucyl-tRNA(Leu) = N-terminal L-leucyl-L-glutamyl-[protein] + tRNA(Leu) + H(+)</text>
        <dbReference type="Rhea" id="RHEA:50412"/>
        <dbReference type="Rhea" id="RHEA-COMP:9613"/>
        <dbReference type="Rhea" id="RHEA-COMP:9622"/>
        <dbReference type="Rhea" id="RHEA-COMP:12664"/>
        <dbReference type="Rhea" id="RHEA-COMP:12668"/>
        <dbReference type="ChEBI" id="CHEBI:15378"/>
        <dbReference type="ChEBI" id="CHEBI:64721"/>
        <dbReference type="ChEBI" id="CHEBI:78442"/>
        <dbReference type="ChEBI" id="CHEBI:78494"/>
        <dbReference type="ChEBI" id="CHEBI:133041"/>
        <dbReference type="EC" id="2.3.2.29"/>
    </reaction>
</comment>
<reference evidence="7 8" key="1">
    <citation type="submission" date="2018-09" db="EMBL/GenBank/DDBJ databases">
        <title>Whole genome based analysis of evolution and adaptive divergence in Indian and Brazilian strains of Azospirillum brasilense.</title>
        <authorList>
            <person name="Singh C."/>
            <person name="Tripathi A.K."/>
        </authorList>
    </citation>
    <scope>NUCLEOTIDE SEQUENCE [LARGE SCALE GENOMIC DNA]</scope>
    <source>
        <strain evidence="7 8">MTCC4038</strain>
        <plasmid evidence="7 8">p1</plasmid>
    </source>
</reference>
<dbReference type="GO" id="GO:0005737">
    <property type="term" value="C:cytoplasm"/>
    <property type="evidence" value="ECO:0007669"/>
    <property type="project" value="UniProtKB-SubCell"/>
</dbReference>
<keyword evidence="7" id="KW-0614">Plasmid</keyword>
<organism evidence="7 8">
    <name type="scientific">Azospirillum brasilense</name>
    <dbReference type="NCBI Taxonomy" id="192"/>
    <lineage>
        <taxon>Bacteria</taxon>
        <taxon>Pseudomonadati</taxon>
        <taxon>Pseudomonadota</taxon>
        <taxon>Alphaproteobacteria</taxon>
        <taxon>Rhodospirillales</taxon>
        <taxon>Azospirillaceae</taxon>
        <taxon>Azospirillum</taxon>
    </lineage>
</organism>
<evidence type="ECO:0000256" key="3">
    <source>
        <dbReference type="ARBA" id="ARBA00023315"/>
    </source>
</evidence>
<dbReference type="Gene3D" id="3.40.630.30">
    <property type="match status" value="1"/>
</dbReference>